<evidence type="ECO:0000256" key="4">
    <source>
        <dbReference type="ARBA" id="ARBA00022729"/>
    </source>
</evidence>
<keyword evidence="5" id="KW-0378">Hydrolase</keyword>
<protein>
    <submittedName>
        <fullName evidence="9">Polyhydroxybutyrate depolymerase</fullName>
    </submittedName>
</protein>
<keyword evidence="10" id="KW-1185">Reference proteome</keyword>
<dbReference type="Gene3D" id="3.40.50.1820">
    <property type="entry name" value="alpha/beta hydrolase"/>
    <property type="match status" value="1"/>
</dbReference>
<keyword evidence="4 8" id="KW-0732">Signal</keyword>
<dbReference type="STRING" id="1161099.SAMN05444817_102202"/>
<feature type="chain" id="PRO_5038923457" evidence="8">
    <location>
        <begin position="28"/>
        <end position="323"/>
    </location>
</feature>
<dbReference type="PANTHER" id="PTHR38050:SF2">
    <property type="entry name" value="FERULOYL ESTERASE C-RELATED"/>
    <property type="match status" value="1"/>
</dbReference>
<keyword evidence="6" id="KW-0119">Carbohydrate metabolism</keyword>
<feature type="signal peptide" evidence="8">
    <location>
        <begin position="1"/>
        <end position="27"/>
    </location>
</feature>
<keyword evidence="2" id="KW-0964">Secreted</keyword>
<evidence type="ECO:0000256" key="2">
    <source>
        <dbReference type="ARBA" id="ARBA00022525"/>
    </source>
</evidence>
<dbReference type="InterPro" id="IPR043595">
    <property type="entry name" value="FaeB/C/D"/>
</dbReference>
<evidence type="ECO:0000313" key="9">
    <source>
        <dbReference type="EMBL" id="SIS41377.1"/>
    </source>
</evidence>
<dbReference type="EMBL" id="FTOF01000002">
    <property type="protein sequence ID" value="SIS41377.1"/>
    <property type="molecule type" value="Genomic_DNA"/>
</dbReference>
<keyword evidence="7" id="KW-0624">Polysaccharide degradation</keyword>
<dbReference type="GO" id="GO:0030600">
    <property type="term" value="F:feruloyl esterase activity"/>
    <property type="evidence" value="ECO:0007669"/>
    <property type="project" value="InterPro"/>
</dbReference>
<dbReference type="GO" id="GO:0045493">
    <property type="term" value="P:xylan catabolic process"/>
    <property type="evidence" value="ECO:0007669"/>
    <property type="project" value="UniProtKB-KW"/>
</dbReference>
<dbReference type="SUPFAM" id="SSF53474">
    <property type="entry name" value="alpha/beta-Hydrolases"/>
    <property type="match status" value="1"/>
</dbReference>
<dbReference type="GO" id="GO:0005576">
    <property type="term" value="C:extracellular region"/>
    <property type="evidence" value="ECO:0007669"/>
    <property type="project" value="UniProtKB-SubCell"/>
</dbReference>
<evidence type="ECO:0000256" key="6">
    <source>
        <dbReference type="ARBA" id="ARBA00023277"/>
    </source>
</evidence>
<comment type="subcellular location">
    <subcellularLocation>
        <location evidence="1">Secreted</location>
    </subcellularLocation>
</comment>
<dbReference type="PROSITE" id="PS51257">
    <property type="entry name" value="PROKAR_LIPOPROTEIN"/>
    <property type="match status" value="1"/>
</dbReference>
<dbReference type="AlphaFoldDB" id="A0A1N7IWG2"/>
<evidence type="ECO:0000256" key="5">
    <source>
        <dbReference type="ARBA" id="ARBA00022801"/>
    </source>
</evidence>
<evidence type="ECO:0000256" key="8">
    <source>
        <dbReference type="SAM" id="SignalP"/>
    </source>
</evidence>
<evidence type="ECO:0000313" key="10">
    <source>
        <dbReference type="Proteomes" id="UP000186292"/>
    </source>
</evidence>
<dbReference type="PANTHER" id="PTHR38050">
    <property type="match status" value="1"/>
</dbReference>
<proteinExistence type="predicted"/>
<evidence type="ECO:0000256" key="1">
    <source>
        <dbReference type="ARBA" id="ARBA00004613"/>
    </source>
</evidence>
<accession>A0A1N7IWG2</accession>
<gene>
    <name evidence="9" type="ORF">SAMN05444817_102202</name>
</gene>
<reference evidence="10" key="1">
    <citation type="submission" date="2017-01" db="EMBL/GenBank/DDBJ databases">
        <authorList>
            <person name="Varghese N."/>
            <person name="Submissions S."/>
        </authorList>
    </citation>
    <scope>NUCLEOTIDE SEQUENCE [LARGE SCALE GENOMIC DNA]</scope>
    <source>
        <strain evidence="10">DSM 44531</strain>
    </source>
</reference>
<name>A0A1N7IWG2_9CORY</name>
<keyword evidence="3" id="KW-0858">Xylan degradation</keyword>
<evidence type="ECO:0000256" key="7">
    <source>
        <dbReference type="ARBA" id="ARBA00023326"/>
    </source>
</evidence>
<dbReference type="Proteomes" id="UP000186292">
    <property type="component" value="Unassembled WGS sequence"/>
</dbReference>
<organism evidence="9 10">
    <name type="scientific">Corynebacterium appendicis CIP 107643</name>
    <dbReference type="NCBI Taxonomy" id="1161099"/>
    <lineage>
        <taxon>Bacteria</taxon>
        <taxon>Bacillati</taxon>
        <taxon>Actinomycetota</taxon>
        <taxon>Actinomycetes</taxon>
        <taxon>Mycobacteriales</taxon>
        <taxon>Corynebacteriaceae</taxon>
        <taxon>Corynebacterium</taxon>
    </lineage>
</organism>
<sequence length="323" mass="35581">MTPTPVKRRIRPAAAFAVALLSISALGACGEKKEDLQVTDAANEAREELAEVEADFSGDPSTFAQTTTIGSREREYMVTTPPNVEERENLPLIFVFHGYKMTDDSMRRITEMNKANAVVVYMQGVNTAWAPAPYATTSGDEDLAFFDAVRREMLDKYPVNPARVFAAGHSNGGGFAAYTACHRSHQLTGIATVSAAYYDEVFEDCAPIPTKQIDFHGTKDNTIKYDGGVRHGADYMPVSQVMEKAAERNHCAPEPNVAEYSRPGEEFIWQRCDAALRHYRLDGSTHIWPGADGDKGPGENTADDFATREILDFFGVSYRDTLG</sequence>
<evidence type="ECO:0000256" key="3">
    <source>
        <dbReference type="ARBA" id="ARBA00022651"/>
    </source>
</evidence>
<dbReference type="InterPro" id="IPR029058">
    <property type="entry name" value="AB_hydrolase_fold"/>
</dbReference>